<dbReference type="InterPro" id="IPR002060">
    <property type="entry name" value="Squ/phyt_synthse"/>
</dbReference>
<evidence type="ECO:0008006" key="3">
    <source>
        <dbReference type="Google" id="ProtNLM"/>
    </source>
</evidence>
<organism evidence="1 2">
    <name type="scientific">Calicophoron daubneyi</name>
    <name type="common">Rumen fluke</name>
    <name type="synonym">Paramphistomum daubneyi</name>
    <dbReference type="NCBI Taxonomy" id="300641"/>
    <lineage>
        <taxon>Eukaryota</taxon>
        <taxon>Metazoa</taxon>
        <taxon>Spiralia</taxon>
        <taxon>Lophotrochozoa</taxon>
        <taxon>Platyhelminthes</taxon>
        <taxon>Trematoda</taxon>
        <taxon>Digenea</taxon>
        <taxon>Plagiorchiida</taxon>
        <taxon>Pronocephalata</taxon>
        <taxon>Paramphistomoidea</taxon>
        <taxon>Paramphistomidae</taxon>
        <taxon>Calicophoron</taxon>
    </lineage>
</organism>
<dbReference type="EMBL" id="CAXLJL010000978">
    <property type="protein sequence ID" value="CAL5142226.1"/>
    <property type="molecule type" value="Genomic_DNA"/>
</dbReference>
<evidence type="ECO:0000313" key="1">
    <source>
        <dbReference type="EMBL" id="CAL5142226.1"/>
    </source>
</evidence>
<proteinExistence type="predicted"/>
<name>A0AAV2TYT5_CALDB</name>
<dbReference type="Gene3D" id="1.10.600.10">
    <property type="entry name" value="Farnesyl Diphosphate Synthase"/>
    <property type="match status" value="1"/>
</dbReference>
<sequence>MLTNTLPVIERLCCRSISYARQVVKKYDYENYLCTLLLPPPRQNFAFALRAFNVELAQIRDRVQNVEQARFRFQFWKDVVEELFNSQMKYHTALERELKESALGIRLSKYHFHKLISAREMHFNECAFDTLESALVYAEATNTSIHYLLCEAYGLRSLAVDHTLSHLGRAQGLVYLLRGAVPLARRRRTILLPLDLLSKHHVTQESVLRLLRSDQSASCPATAADNSLCDVFHDIASVAHRHAIKAVKLGEEACTGKNARETEAAADSLTRTLLPRLLLPLIPISDYLDRLAEQGNFDPRKVDERVSGTLPFRLSWSAWRNVIPSGPRT</sequence>
<dbReference type="Pfam" id="PF00494">
    <property type="entry name" value="SQS_PSY"/>
    <property type="match status" value="1"/>
</dbReference>
<dbReference type="Proteomes" id="UP001497525">
    <property type="component" value="Unassembled WGS sequence"/>
</dbReference>
<protein>
    <recommendedName>
        <fullName evidence="3">NADH dehydrogenase (Ubiquinone) complex I, assembly factor 6</fullName>
    </recommendedName>
</protein>
<reference evidence="1" key="1">
    <citation type="submission" date="2024-06" db="EMBL/GenBank/DDBJ databases">
        <authorList>
            <person name="Liu X."/>
            <person name="Lenzi L."/>
            <person name="Haldenby T S."/>
            <person name="Uol C."/>
        </authorList>
    </citation>
    <scope>NUCLEOTIDE SEQUENCE</scope>
</reference>
<comment type="caution">
    <text evidence="1">The sequence shown here is derived from an EMBL/GenBank/DDBJ whole genome shotgun (WGS) entry which is preliminary data.</text>
</comment>
<evidence type="ECO:0000313" key="2">
    <source>
        <dbReference type="Proteomes" id="UP001497525"/>
    </source>
</evidence>
<accession>A0AAV2TYT5</accession>
<dbReference type="InterPro" id="IPR008949">
    <property type="entry name" value="Isoprenoid_synthase_dom_sf"/>
</dbReference>
<dbReference type="AlphaFoldDB" id="A0AAV2TYT5"/>
<dbReference type="SUPFAM" id="SSF48576">
    <property type="entry name" value="Terpenoid synthases"/>
    <property type="match status" value="1"/>
</dbReference>
<gene>
    <name evidence="1" type="ORF">CDAUBV1_LOCUS17481</name>
</gene>